<evidence type="ECO:0000313" key="3">
    <source>
        <dbReference type="Proteomes" id="UP000315673"/>
    </source>
</evidence>
<dbReference type="EMBL" id="CP042306">
    <property type="protein sequence ID" value="QDZ07546.1"/>
    <property type="molecule type" value="Genomic_DNA"/>
</dbReference>
<feature type="transmembrane region" description="Helical" evidence="1">
    <location>
        <begin position="44"/>
        <end position="67"/>
    </location>
</feature>
<dbReference type="RefSeq" id="WP_146571117.1">
    <property type="nucleotide sequence ID" value="NZ_CP042306.1"/>
</dbReference>
<reference evidence="2 3" key="1">
    <citation type="submission" date="2019-07" db="EMBL/GenBank/DDBJ databases">
        <title>Full genome sequence of Sphingomonas sp. 4R-6-7(HKS19).</title>
        <authorList>
            <person name="Im W.-T."/>
        </authorList>
    </citation>
    <scope>NUCLEOTIDE SEQUENCE [LARGE SCALE GENOMIC DNA]</scope>
    <source>
        <strain evidence="2 3">HKS19</strain>
    </source>
</reference>
<evidence type="ECO:0000313" key="2">
    <source>
        <dbReference type="EMBL" id="QDZ07546.1"/>
    </source>
</evidence>
<protein>
    <submittedName>
        <fullName evidence="2">Uncharacterized protein</fullName>
    </submittedName>
</protein>
<accession>A0A5B8LI35</accession>
<evidence type="ECO:0000256" key="1">
    <source>
        <dbReference type="SAM" id="Phobius"/>
    </source>
</evidence>
<dbReference type="Proteomes" id="UP000315673">
    <property type="component" value="Chromosome"/>
</dbReference>
<organism evidence="2 3">
    <name type="scientific">Sphingomonas panacisoli</name>
    <dbReference type="NCBI Taxonomy" id="1813879"/>
    <lineage>
        <taxon>Bacteria</taxon>
        <taxon>Pseudomonadati</taxon>
        <taxon>Pseudomonadota</taxon>
        <taxon>Alphaproteobacteria</taxon>
        <taxon>Sphingomonadales</taxon>
        <taxon>Sphingomonadaceae</taxon>
        <taxon>Sphingomonas</taxon>
    </lineage>
</organism>
<feature type="transmembrane region" description="Helical" evidence="1">
    <location>
        <begin position="79"/>
        <end position="99"/>
    </location>
</feature>
<keyword evidence="1" id="KW-1133">Transmembrane helix</keyword>
<gene>
    <name evidence="2" type="ORF">FPZ24_08645</name>
</gene>
<proteinExistence type="predicted"/>
<feature type="transmembrane region" description="Helical" evidence="1">
    <location>
        <begin position="105"/>
        <end position="128"/>
    </location>
</feature>
<dbReference type="KEGG" id="spai:FPZ24_08645"/>
<name>A0A5B8LI35_9SPHN</name>
<dbReference type="AlphaFoldDB" id="A0A5B8LI35"/>
<keyword evidence="1" id="KW-0472">Membrane</keyword>
<keyword evidence="3" id="KW-1185">Reference proteome</keyword>
<sequence length="135" mass="13834">MSLASAIRLGLVNAVVSILLFGAVLMGLIVLFDPRANPLTWPFLATTIVTLVGPGMLVIDLVAAAIASMAKKSISSAHLVALIVAICLALGYLGAGRVAIIRPDIIGLIRCAFVAALALPWLVGAGIVKVARKPA</sequence>
<feature type="transmembrane region" description="Helical" evidence="1">
    <location>
        <begin position="12"/>
        <end position="32"/>
    </location>
</feature>
<keyword evidence="1" id="KW-0812">Transmembrane</keyword>